<keyword evidence="2" id="KW-1185">Reference proteome</keyword>
<reference evidence="2" key="1">
    <citation type="submission" date="2014-06" db="EMBL/GenBank/DDBJ databases">
        <authorList>
            <person name="Berkman P.J."/>
        </authorList>
    </citation>
    <scope>NUCLEOTIDE SEQUENCE [LARGE SCALE GENOMIC DNA]</scope>
</reference>
<proteinExistence type="predicted"/>
<dbReference type="AlphaFoldDB" id="A0A0F7S017"/>
<gene>
    <name evidence="1" type="primary">SSCI39550.1</name>
</gene>
<evidence type="ECO:0000313" key="2">
    <source>
        <dbReference type="Proteomes" id="UP000242770"/>
    </source>
</evidence>
<dbReference type="Proteomes" id="UP000242770">
    <property type="component" value="Unassembled WGS sequence"/>
</dbReference>
<name>A0A0F7S017_9BASI</name>
<evidence type="ECO:0000313" key="1">
    <source>
        <dbReference type="EMBL" id="CDS00277.1"/>
    </source>
</evidence>
<organism evidence="1 2">
    <name type="scientific">Sporisorium scitamineum</name>
    <dbReference type="NCBI Taxonomy" id="49012"/>
    <lineage>
        <taxon>Eukaryota</taxon>
        <taxon>Fungi</taxon>
        <taxon>Dikarya</taxon>
        <taxon>Basidiomycota</taxon>
        <taxon>Ustilaginomycotina</taxon>
        <taxon>Ustilaginomycetes</taxon>
        <taxon>Ustilaginales</taxon>
        <taxon>Ustilaginaceae</taxon>
        <taxon>Sporisorium</taxon>
    </lineage>
</organism>
<protein>
    <submittedName>
        <fullName evidence="1">Uncharacterized protein</fullName>
    </submittedName>
</protein>
<dbReference type="EMBL" id="CCFA01002329">
    <property type="protein sequence ID" value="CDS00277.1"/>
    <property type="molecule type" value="Genomic_DNA"/>
</dbReference>
<sequence>MGAESVVEVVVIRMTSNRTRLRVVGTLPPDHRKPNLE</sequence>
<accession>A0A0F7S017</accession>